<proteinExistence type="predicted"/>
<evidence type="ECO:0000313" key="2">
    <source>
        <dbReference type="EMBL" id="KAK3601726.1"/>
    </source>
</evidence>
<reference evidence="2" key="3">
    <citation type="submission" date="2023-05" db="EMBL/GenBank/DDBJ databases">
        <authorList>
            <person name="Smith C.H."/>
        </authorList>
    </citation>
    <scope>NUCLEOTIDE SEQUENCE</scope>
    <source>
        <strain evidence="2">CHS0354</strain>
        <tissue evidence="2">Mantle</tissue>
    </source>
</reference>
<keyword evidence="3" id="KW-1185">Reference proteome</keyword>
<sequence length="364" mass="42145">MRPFRVNVKAISLLVLLVLTVVAFLRPWSQIIPSNPLSPVTQWNFEDVCEGKQPPRKPCCKSGPQYLIYRCTAHCHRWTDHQKGIVTAYLLSLLSNRTFSIEIFSPCSLEKFLQPNTVHWQVQSEKIQHLTFQKFDILNEHGGNEFYHREIQCGDFSRWFKTDVVYLQTNESYVGSIRHHPHVAELIPWLHTMSLGNVYSYVMKTLFKLSSETEKSISSYFTNHIGKHTLICTQIGEKSFVPGIDPRYSGIWTFFDQYKDDSKYRLYISAVSNDTKSFALSRYQKQFVDSPGQVEGQDSCAEFEKTIIEEYILSKCDVLLVTRSSLGIIAAFVRGTNKDLYCYYQRQIFPCAIEVLHEIYPNGL</sequence>
<feature type="signal peptide" evidence="1">
    <location>
        <begin position="1"/>
        <end position="23"/>
    </location>
</feature>
<evidence type="ECO:0000256" key="1">
    <source>
        <dbReference type="SAM" id="SignalP"/>
    </source>
</evidence>
<keyword evidence="1" id="KW-0732">Signal</keyword>
<feature type="chain" id="PRO_5042000127" evidence="1">
    <location>
        <begin position="24"/>
        <end position="364"/>
    </location>
</feature>
<dbReference type="Proteomes" id="UP001195483">
    <property type="component" value="Unassembled WGS sequence"/>
</dbReference>
<reference evidence="2" key="2">
    <citation type="journal article" date="2021" name="Genome Biol. Evol.">
        <title>Developing a high-quality reference genome for a parasitic bivalve with doubly uniparental inheritance (Bivalvia: Unionida).</title>
        <authorList>
            <person name="Smith C.H."/>
        </authorList>
    </citation>
    <scope>NUCLEOTIDE SEQUENCE</scope>
    <source>
        <strain evidence="2">CHS0354</strain>
        <tissue evidence="2">Mantle</tissue>
    </source>
</reference>
<protein>
    <submittedName>
        <fullName evidence="2">Uncharacterized protein</fullName>
    </submittedName>
</protein>
<reference evidence="2" key="1">
    <citation type="journal article" date="2021" name="Genome Biol. Evol.">
        <title>A High-Quality Reference Genome for a Parasitic Bivalve with Doubly Uniparental Inheritance (Bivalvia: Unionida).</title>
        <authorList>
            <person name="Smith C.H."/>
        </authorList>
    </citation>
    <scope>NUCLEOTIDE SEQUENCE</scope>
    <source>
        <strain evidence="2">CHS0354</strain>
    </source>
</reference>
<name>A0AAE0W4Z4_9BIVA</name>
<evidence type="ECO:0000313" key="3">
    <source>
        <dbReference type="Proteomes" id="UP001195483"/>
    </source>
</evidence>
<accession>A0AAE0W4Z4</accession>
<dbReference type="EMBL" id="JAEAOA010001004">
    <property type="protein sequence ID" value="KAK3601726.1"/>
    <property type="molecule type" value="Genomic_DNA"/>
</dbReference>
<dbReference type="AlphaFoldDB" id="A0AAE0W4Z4"/>
<organism evidence="2 3">
    <name type="scientific">Potamilus streckersoni</name>
    <dbReference type="NCBI Taxonomy" id="2493646"/>
    <lineage>
        <taxon>Eukaryota</taxon>
        <taxon>Metazoa</taxon>
        <taxon>Spiralia</taxon>
        <taxon>Lophotrochozoa</taxon>
        <taxon>Mollusca</taxon>
        <taxon>Bivalvia</taxon>
        <taxon>Autobranchia</taxon>
        <taxon>Heteroconchia</taxon>
        <taxon>Palaeoheterodonta</taxon>
        <taxon>Unionida</taxon>
        <taxon>Unionoidea</taxon>
        <taxon>Unionidae</taxon>
        <taxon>Ambleminae</taxon>
        <taxon>Lampsilini</taxon>
        <taxon>Potamilus</taxon>
    </lineage>
</organism>
<comment type="caution">
    <text evidence="2">The sequence shown here is derived from an EMBL/GenBank/DDBJ whole genome shotgun (WGS) entry which is preliminary data.</text>
</comment>
<gene>
    <name evidence="2" type="ORF">CHS0354_016086</name>
</gene>